<dbReference type="PANTHER" id="PTHR27003">
    <property type="entry name" value="OS07G0166700 PROTEIN"/>
    <property type="match status" value="1"/>
</dbReference>
<dbReference type="Gene3D" id="1.10.510.10">
    <property type="entry name" value="Transferase(Phosphotransferase) domain 1"/>
    <property type="match status" value="1"/>
</dbReference>
<dbReference type="Gene3D" id="2.60.40.10">
    <property type="entry name" value="Immunoglobulins"/>
    <property type="match status" value="2"/>
</dbReference>
<keyword evidence="3" id="KW-0723">Serine/threonine-protein kinase</keyword>
<keyword evidence="4" id="KW-0808">Transferase</keyword>
<dbReference type="GO" id="GO:0005524">
    <property type="term" value="F:ATP binding"/>
    <property type="evidence" value="ECO:0007669"/>
    <property type="project" value="UniProtKB-UniRule"/>
</dbReference>
<dbReference type="InterPro" id="IPR017441">
    <property type="entry name" value="Protein_kinase_ATP_BS"/>
</dbReference>
<dbReference type="Pfam" id="PF00635">
    <property type="entry name" value="Motile_Sperm"/>
    <property type="match status" value="2"/>
</dbReference>
<dbReference type="InterPro" id="IPR000535">
    <property type="entry name" value="MSP_dom"/>
</dbReference>
<dbReference type="Pfam" id="PF07714">
    <property type="entry name" value="PK_Tyr_Ser-Thr"/>
    <property type="match status" value="1"/>
</dbReference>
<dbReference type="SUPFAM" id="SSF56112">
    <property type="entry name" value="Protein kinase-like (PK-like)"/>
    <property type="match status" value="1"/>
</dbReference>
<gene>
    <name evidence="13" type="ORF">LVIROSA_LOCUS26642</name>
</gene>
<sequence length="520" mass="59080">MSSLKVNLENYLIPLEEINLATKDFSPERCIGGGGFGKVYLGELSVRWQNRTAAIKRRAPDSHQGEHEFLNELRMILKFKHENIISFIGYCDESNEMIIVYEYASNGSLDHHLQYENKMCNITWTQRLKICLGAARGLDYLHSSLGEHTRVIHRDFKSANILLDKNLVAKICDFGLSKWGPKNQPITHLNTKVAGTQFYLDPAYHESHILRKESDVYSFGVVLFEMLSGMLVYNERSLGGDKAAFLMNLVRQSDETKVHELIDPHIRHQISSRSFHMIKEVAYQCISLNLKERPSMVTVIGMIEHALDIQGLPGSEVDTFTDMSVGDFLILYPSKLKFPLGLKKKRLCSFQLTNKTDQLIAFKVLTTNPKDYCVRPIYGIVLPRSIYNVKVKEKAKKVAPPNMLCKAKFKVLAIMAPNGTTEKDVTNKMVLTTNPKDYCVRPIYGIVLPRSIYNVKVKEKAKKVAPPNMLCKAKFKVLAIMAPNGTTEKDVTNKMFDKDDNKVVEELNLTSIYIHVPEKS</sequence>
<evidence type="ECO:0000256" key="5">
    <source>
        <dbReference type="ARBA" id="ARBA00022741"/>
    </source>
</evidence>
<dbReference type="AlphaFoldDB" id="A0AAU9NRW3"/>
<dbReference type="GO" id="GO:0009506">
    <property type="term" value="C:plasmodesma"/>
    <property type="evidence" value="ECO:0007669"/>
    <property type="project" value="TreeGrafter"/>
</dbReference>
<dbReference type="PROSITE" id="PS00107">
    <property type="entry name" value="PROTEIN_KINASE_ATP"/>
    <property type="match status" value="1"/>
</dbReference>
<dbReference type="EMBL" id="CAKMRJ010005412">
    <property type="protein sequence ID" value="CAH1440508.1"/>
    <property type="molecule type" value="Genomic_DNA"/>
</dbReference>
<dbReference type="InterPro" id="IPR008962">
    <property type="entry name" value="PapD-like_sf"/>
</dbReference>
<comment type="catalytic activity">
    <reaction evidence="8">
        <text>L-threonyl-[protein] + ATP = O-phospho-L-threonyl-[protein] + ADP + H(+)</text>
        <dbReference type="Rhea" id="RHEA:46608"/>
        <dbReference type="Rhea" id="RHEA-COMP:11060"/>
        <dbReference type="Rhea" id="RHEA-COMP:11605"/>
        <dbReference type="ChEBI" id="CHEBI:15378"/>
        <dbReference type="ChEBI" id="CHEBI:30013"/>
        <dbReference type="ChEBI" id="CHEBI:30616"/>
        <dbReference type="ChEBI" id="CHEBI:61977"/>
        <dbReference type="ChEBI" id="CHEBI:456216"/>
        <dbReference type="EC" id="2.7.11.1"/>
    </reaction>
</comment>
<keyword evidence="14" id="KW-1185">Reference proteome</keyword>
<feature type="domain" description="Protein kinase" evidence="11">
    <location>
        <begin position="25"/>
        <end position="308"/>
    </location>
</feature>
<dbReference type="PROSITE" id="PS00108">
    <property type="entry name" value="PROTEIN_KINASE_ST"/>
    <property type="match status" value="1"/>
</dbReference>
<name>A0AAU9NRW3_9ASTR</name>
<dbReference type="PROSITE" id="PS50011">
    <property type="entry name" value="PROTEIN_KINASE_DOM"/>
    <property type="match status" value="1"/>
</dbReference>
<proteinExistence type="inferred from homology"/>
<dbReference type="Proteomes" id="UP001157418">
    <property type="component" value="Unassembled WGS sequence"/>
</dbReference>
<evidence type="ECO:0000256" key="1">
    <source>
        <dbReference type="ARBA" id="ARBA00008718"/>
    </source>
</evidence>
<protein>
    <recommendedName>
        <fullName evidence="2">non-specific serine/threonine protein kinase</fullName>
        <ecNumber evidence="2">2.7.11.1</ecNumber>
    </recommendedName>
</protein>
<evidence type="ECO:0000313" key="14">
    <source>
        <dbReference type="Proteomes" id="UP001157418"/>
    </source>
</evidence>
<dbReference type="PROSITE" id="PS50202">
    <property type="entry name" value="MSP"/>
    <property type="match status" value="1"/>
</dbReference>
<evidence type="ECO:0000313" key="13">
    <source>
        <dbReference type="EMBL" id="CAH1440508.1"/>
    </source>
</evidence>
<dbReference type="InterPro" id="IPR013783">
    <property type="entry name" value="Ig-like_fold"/>
</dbReference>
<dbReference type="FunFam" id="1.10.510.10:FF:000754">
    <property type="entry name" value="Interleukin-1 receptor-associated kinase"/>
    <property type="match status" value="1"/>
</dbReference>
<dbReference type="SUPFAM" id="SSF49354">
    <property type="entry name" value="PapD-like"/>
    <property type="match status" value="2"/>
</dbReference>
<dbReference type="PANTHER" id="PTHR27003:SF359">
    <property type="entry name" value="SERINE_THREONINE-PROTEIN KINASE UNC-51-RELATED"/>
    <property type="match status" value="1"/>
</dbReference>
<evidence type="ECO:0000256" key="7">
    <source>
        <dbReference type="ARBA" id="ARBA00022840"/>
    </source>
</evidence>
<evidence type="ECO:0000259" key="12">
    <source>
        <dbReference type="PROSITE" id="PS50202"/>
    </source>
</evidence>
<evidence type="ECO:0000259" key="11">
    <source>
        <dbReference type="PROSITE" id="PS50011"/>
    </source>
</evidence>
<dbReference type="Gene3D" id="3.30.200.20">
    <property type="entry name" value="Phosphorylase Kinase, domain 1"/>
    <property type="match status" value="1"/>
</dbReference>
<keyword evidence="5 10" id="KW-0547">Nucleotide-binding</keyword>
<accession>A0AAU9NRW3</accession>
<organism evidence="13 14">
    <name type="scientific">Lactuca virosa</name>
    <dbReference type="NCBI Taxonomy" id="75947"/>
    <lineage>
        <taxon>Eukaryota</taxon>
        <taxon>Viridiplantae</taxon>
        <taxon>Streptophyta</taxon>
        <taxon>Embryophyta</taxon>
        <taxon>Tracheophyta</taxon>
        <taxon>Spermatophyta</taxon>
        <taxon>Magnoliopsida</taxon>
        <taxon>eudicotyledons</taxon>
        <taxon>Gunneridae</taxon>
        <taxon>Pentapetalae</taxon>
        <taxon>asterids</taxon>
        <taxon>campanulids</taxon>
        <taxon>Asterales</taxon>
        <taxon>Asteraceae</taxon>
        <taxon>Cichorioideae</taxon>
        <taxon>Cichorieae</taxon>
        <taxon>Lactucinae</taxon>
        <taxon>Lactuca</taxon>
    </lineage>
</organism>
<reference evidence="13 14" key="1">
    <citation type="submission" date="2022-01" db="EMBL/GenBank/DDBJ databases">
        <authorList>
            <person name="Xiong W."/>
            <person name="Schranz E."/>
        </authorList>
    </citation>
    <scope>NUCLEOTIDE SEQUENCE [LARGE SCALE GENOMIC DNA]</scope>
</reference>
<dbReference type="InterPro" id="IPR008271">
    <property type="entry name" value="Ser/Thr_kinase_AS"/>
</dbReference>
<evidence type="ECO:0000256" key="2">
    <source>
        <dbReference type="ARBA" id="ARBA00012513"/>
    </source>
</evidence>
<dbReference type="GO" id="GO:0005886">
    <property type="term" value="C:plasma membrane"/>
    <property type="evidence" value="ECO:0007669"/>
    <property type="project" value="TreeGrafter"/>
</dbReference>
<evidence type="ECO:0000256" key="8">
    <source>
        <dbReference type="ARBA" id="ARBA00047899"/>
    </source>
</evidence>
<evidence type="ECO:0000256" key="6">
    <source>
        <dbReference type="ARBA" id="ARBA00022777"/>
    </source>
</evidence>
<comment type="caution">
    <text evidence="13">The sequence shown here is derived from an EMBL/GenBank/DDBJ whole genome shotgun (WGS) entry which is preliminary data.</text>
</comment>
<evidence type="ECO:0000256" key="9">
    <source>
        <dbReference type="ARBA" id="ARBA00048679"/>
    </source>
</evidence>
<keyword evidence="6" id="KW-0418">Kinase</keyword>
<dbReference type="InterPro" id="IPR001245">
    <property type="entry name" value="Ser-Thr/Tyr_kinase_cat_dom"/>
</dbReference>
<dbReference type="EC" id="2.7.11.1" evidence="2"/>
<feature type="binding site" evidence="10">
    <location>
        <position position="56"/>
    </location>
    <ligand>
        <name>ATP</name>
        <dbReference type="ChEBI" id="CHEBI:30616"/>
    </ligand>
</feature>
<comment type="catalytic activity">
    <reaction evidence="9">
        <text>L-seryl-[protein] + ATP = O-phospho-L-seryl-[protein] + ADP + H(+)</text>
        <dbReference type="Rhea" id="RHEA:17989"/>
        <dbReference type="Rhea" id="RHEA-COMP:9863"/>
        <dbReference type="Rhea" id="RHEA-COMP:11604"/>
        <dbReference type="ChEBI" id="CHEBI:15378"/>
        <dbReference type="ChEBI" id="CHEBI:29999"/>
        <dbReference type="ChEBI" id="CHEBI:30616"/>
        <dbReference type="ChEBI" id="CHEBI:83421"/>
        <dbReference type="ChEBI" id="CHEBI:456216"/>
        <dbReference type="EC" id="2.7.11.1"/>
    </reaction>
</comment>
<dbReference type="InterPro" id="IPR000719">
    <property type="entry name" value="Prot_kinase_dom"/>
</dbReference>
<dbReference type="FunFam" id="3.30.200.20:FF:000039">
    <property type="entry name" value="receptor-like protein kinase FERONIA"/>
    <property type="match status" value="1"/>
</dbReference>
<keyword evidence="7 10" id="KW-0067">ATP-binding</keyword>
<comment type="similarity">
    <text evidence="1">Belongs to the protein kinase superfamily. TKL Ser/Thr protein kinase family. Pelle subfamily.</text>
</comment>
<dbReference type="InterPro" id="IPR011009">
    <property type="entry name" value="Kinase-like_dom_sf"/>
</dbReference>
<evidence type="ECO:0000256" key="4">
    <source>
        <dbReference type="ARBA" id="ARBA00022679"/>
    </source>
</evidence>
<dbReference type="GO" id="GO:0004674">
    <property type="term" value="F:protein serine/threonine kinase activity"/>
    <property type="evidence" value="ECO:0007669"/>
    <property type="project" value="UniProtKB-KW"/>
</dbReference>
<evidence type="ECO:0000256" key="3">
    <source>
        <dbReference type="ARBA" id="ARBA00022527"/>
    </source>
</evidence>
<dbReference type="GO" id="GO:0004714">
    <property type="term" value="F:transmembrane receptor protein tyrosine kinase activity"/>
    <property type="evidence" value="ECO:0007669"/>
    <property type="project" value="InterPro"/>
</dbReference>
<feature type="domain" description="MSP" evidence="12">
    <location>
        <begin position="328"/>
        <end position="449"/>
    </location>
</feature>
<dbReference type="InterPro" id="IPR045272">
    <property type="entry name" value="ANXUR1/2-like"/>
</dbReference>
<evidence type="ECO:0000256" key="10">
    <source>
        <dbReference type="PROSITE-ProRule" id="PRU10141"/>
    </source>
</evidence>